<dbReference type="PhylomeDB" id="A0A167WR05"/>
<dbReference type="SUPFAM" id="SSF51182">
    <property type="entry name" value="RmlC-like cupins"/>
    <property type="match status" value="1"/>
</dbReference>
<sequence length="215" mass="24096">MPFLNGSESTTEKPAFEKLVEDLSSVLGPSSGLDSSDVDPMEIQLLMEKYISNSDEWAPYALGDASRTYTRNLIDEGNGKSNLLILVWSPGKGSTIHDHANAHCVMKILKGKLQEDLYSWPDQEQIKNGQSSPPQLTKQTTYGENQVTYMSDKLGLHRISNPDQDNFAISLHLYTPPNAAIHGFSIYDERTGKARHIKQTNYYSFRGQRLDDGQK</sequence>
<evidence type="ECO:0000256" key="2">
    <source>
        <dbReference type="ARBA" id="ARBA00006622"/>
    </source>
</evidence>
<dbReference type="Proteomes" id="UP000076449">
    <property type="component" value="Chromosome I"/>
</dbReference>
<reference evidence="14" key="1">
    <citation type="journal article" date="2014" name="Genome Announc.">
        <title>Complete sequencing and chromosome-scale genome assembly of the industrial progenitor strain P2niaD18 from the penicillin producer Penicillium chrysogenum.</title>
        <authorList>
            <person name="Specht T."/>
            <person name="Dahlmann T.A."/>
            <person name="Zadra I."/>
            <person name="Kurnsteiner H."/>
            <person name="Kuck U."/>
        </authorList>
    </citation>
    <scope>NUCLEOTIDE SEQUENCE [LARGE SCALE GENOMIC DNA]</scope>
    <source>
        <strain evidence="14">P2niaD18</strain>
    </source>
</reference>
<evidence type="ECO:0000256" key="9">
    <source>
        <dbReference type="ARBA" id="ARBA00070673"/>
    </source>
</evidence>
<dbReference type="PANTHER" id="PTHR12918">
    <property type="entry name" value="CYSTEINE DIOXYGENASE"/>
    <property type="match status" value="1"/>
</dbReference>
<evidence type="ECO:0000256" key="5">
    <source>
        <dbReference type="ARBA" id="ARBA00022784"/>
    </source>
</evidence>
<reference evidence="13" key="2">
    <citation type="submission" date="2022-12" db="EMBL/GenBank/DDBJ databases">
        <authorList>
            <person name="Petersen C."/>
        </authorList>
    </citation>
    <scope>NUCLEOTIDE SEQUENCE</scope>
    <source>
        <strain evidence="13">IBT 3361</strain>
    </source>
</reference>
<keyword evidence="15" id="KW-1185">Reference proteome</keyword>
<dbReference type="AlphaFoldDB" id="A0A167WR05"/>
<dbReference type="GO" id="GO:0017172">
    <property type="term" value="F:cysteine dioxygenase activity"/>
    <property type="evidence" value="ECO:0007669"/>
    <property type="project" value="UniProtKB-UniRule"/>
</dbReference>
<dbReference type="EC" id="1.13.11.20" evidence="3 12"/>
<dbReference type="Gene3D" id="2.60.120.10">
    <property type="entry name" value="Jelly Rolls"/>
    <property type="match status" value="1"/>
</dbReference>
<feature type="cross-link" description="3'-(S-cysteinyl)-tyrosine (Cys-Tyr)" evidence="10">
    <location>
        <begin position="104"/>
        <end position="174"/>
    </location>
</feature>
<accession>A0A167WR05</accession>
<dbReference type="GO" id="GO:0008198">
    <property type="term" value="F:ferrous iron binding"/>
    <property type="evidence" value="ECO:0007669"/>
    <property type="project" value="TreeGrafter"/>
</dbReference>
<evidence type="ECO:0000256" key="11">
    <source>
        <dbReference type="PIRSR" id="PIRSR610300-51"/>
    </source>
</evidence>
<feature type="binding site" evidence="11">
    <location>
        <position position="97"/>
    </location>
    <ligand>
        <name>Fe cation</name>
        <dbReference type="ChEBI" id="CHEBI:24875"/>
        <note>catalytic</note>
    </ligand>
</feature>
<dbReference type="PANTHER" id="PTHR12918:SF1">
    <property type="entry name" value="CYSTEINE DIOXYGENASE TYPE 1"/>
    <property type="match status" value="1"/>
</dbReference>
<reference evidence="13 15" key="3">
    <citation type="journal article" date="2023" name="IMA Fungus">
        <title>Comparative genomic study of the Penicillium genus elucidates a diverse pangenome and 15 lateral gene transfer events.</title>
        <authorList>
            <person name="Petersen C."/>
            <person name="Sorensen T."/>
            <person name="Nielsen M.R."/>
            <person name="Sondergaard T.E."/>
            <person name="Sorensen J.L."/>
            <person name="Fitzpatrick D.A."/>
            <person name="Frisvad J.C."/>
            <person name="Nielsen K.L."/>
        </authorList>
    </citation>
    <scope>NUCLEOTIDE SEQUENCE [LARGE SCALE GENOMIC DNA]</scope>
    <source>
        <strain evidence="13 15">IBT 3361</strain>
    </source>
</reference>
<evidence type="ECO:0000256" key="4">
    <source>
        <dbReference type="ARBA" id="ARBA00022723"/>
    </source>
</evidence>
<dbReference type="InterPro" id="IPR014710">
    <property type="entry name" value="RmlC-like_jellyroll"/>
</dbReference>
<keyword evidence="8 11" id="KW-0408">Iron</keyword>
<comment type="cofactor">
    <cofactor evidence="12">
        <name>Fe cation</name>
        <dbReference type="ChEBI" id="CHEBI:24875"/>
    </cofactor>
    <text evidence="12">Binds 1 Fe cation per subunit.</text>
</comment>
<dbReference type="InterPro" id="IPR011051">
    <property type="entry name" value="RmlC_Cupin_sf"/>
</dbReference>
<feature type="binding site" evidence="11">
    <location>
        <position position="157"/>
    </location>
    <ligand>
        <name>Fe cation</name>
        <dbReference type="ChEBI" id="CHEBI:24875"/>
        <note>catalytic</note>
    </ligand>
</feature>
<evidence type="ECO:0000313" key="13">
    <source>
        <dbReference type="EMBL" id="KAJ5255456.1"/>
    </source>
</evidence>
<dbReference type="CDD" id="cd10548">
    <property type="entry name" value="cupin_CDO"/>
    <property type="match status" value="1"/>
</dbReference>
<gene>
    <name evidence="14" type="ORF">EN45_020960</name>
    <name evidence="13" type="ORF">N7505_010607</name>
</gene>
<dbReference type="EMBL" id="CM002798">
    <property type="protein sequence ID" value="KZN91953.1"/>
    <property type="molecule type" value="Genomic_DNA"/>
</dbReference>
<evidence type="ECO:0000256" key="10">
    <source>
        <dbReference type="PIRSR" id="PIRSR610300-50"/>
    </source>
</evidence>
<dbReference type="GO" id="GO:0019448">
    <property type="term" value="P:L-cysteine catabolic process"/>
    <property type="evidence" value="ECO:0007669"/>
    <property type="project" value="TreeGrafter"/>
</dbReference>
<evidence type="ECO:0000256" key="8">
    <source>
        <dbReference type="ARBA" id="ARBA00023004"/>
    </source>
</evidence>
<dbReference type="Pfam" id="PF05995">
    <property type="entry name" value="CDO_I"/>
    <property type="match status" value="1"/>
</dbReference>
<evidence type="ECO:0000256" key="7">
    <source>
        <dbReference type="ARBA" id="ARBA00023002"/>
    </source>
</evidence>
<keyword evidence="7 12" id="KW-0560">Oxidoreductase</keyword>
<comment type="catalytic activity">
    <reaction evidence="1 12">
        <text>L-cysteine + O2 = 3-sulfino-L-alanine + H(+)</text>
        <dbReference type="Rhea" id="RHEA:20441"/>
        <dbReference type="ChEBI" id="CHEBI:15378"/>
        <dbReference type="ChEBI" id="CHEBI:15379"/>
        <dbReference type="ChEBI" id="CHEBI:35235"/>
        <dbReference type="ChEBI" id="CHEBI:61085"/>
        <dbReference type="EC" id="1.13.11.20"/>
    </reaction>
</comment>
<dbReference type="Proteomes" id="UP001220256">
    <property type="component" value="Unassembled WGS sequence"/>
</dbReference>
<dbReference type="EMBL" id="JAPVEB010000010">
    <property type="protein sequence ID" value="KAJ5255456.1"/>
    <property type="molecule type" value="Genomic_DNA"/>
</dbReference>
<evidence type="ECO:0000313" key="15">
    <source>
        <dbReference type="Proteomes" id="UP001220256"/>
    </source>
</evidence>
<keyword evidence="5 10" id="KW-0883">Thioether bond</keyword>
<keyword evidence="4 11" id="KW-0479">Metal-binding</keyword>
<evidence type="ECO:0000256" key="6">
    <source>
        <dbReference type="ARBA" id="ARBA00022964"/>
    </source>
</evidence>
<comment type="similarity">
    <text evidence="2 12">Belongs to the cysteine dioxygenase family.</text>
</comment>
<protein>
    <recommendedName>
        <fullName evidence="9 12">Cysteine dioxygenase</fullName>
        <ecNumber evidence="3 12">1.13.11.20</ecNumber>
    </recommendedName>
</protein>
<organism evidence="14">
    <name type="scientific">Penicillium chrysogenum</name>
    <name type="common">Penicillium notatum</name>
    <dbReference type="NCBI Taxonomy" id="5076"/>
    <lineage>
        <taxon>Eukaryota</taxon>
        <taxon>Fungi</taxon>
        <taxon>Dikarya</taxon>
        <taxon>Ascomycota</taxon>
        <taxon>Pezizomycotina</taxon>
        <taxon>Eurotiomycetes</taxon>
        <taxon>Eurotiomycetidae</taxon>
        <taxon>Eurotiales</taxon>
        <taxon>Aspergillaceae</taxon>
        <taxon>Penicillium</taxon>
        <taxon>Penicillium chrysogenum species complex</taxon>
    </lineage>
</organism>
<dbReference type="FunFam" id="2.60.120.10:FF:000189">
    <property type="entry name" value="Cysteine dioxygenase"/>
    <property type="match status" value="1"/>
</dbReference>
<evidence type="ECO:0000313" key="14">
    <source>
        <dbReference type="EMBL" id="KZN91953.1"/>
    </source>
</evidence>
<proteinExistence type="inferred from homology"/>
<dbReference type="OMA" id="YTENQVT"/>
<keyword evidence="6 12" id="KW-0223">Dioxygenase</keyword>
<feature type="binding site" evidence="11">
    <location>
        <position position="99"/>
    </location>
    <ligand>
        <name>Fe cation</name>
        <dbReference type="ChEBI" id="CHEBI:24875"/>
        <note>catalytic</note>
    </ligand>
</feature>
<evidence type="ECO:0000256" key="12">
    <source>
        <dbReference type="RuleBase" id="RU366010"/>
    </source>
</evidence>
<evidence type="ECO:0000256" key="3">
    <source>
        <dbReference type="ARBA" id="ARBA00013133"/>
    </source>
</evidence>
<name>A0A167WR05_PENCH</name>
<dbReference type="InterPro" id="IPR010300">
    <property type="entry name" value="CDO_1"/>
</dbReference>
<evidence type="ECO:0000256" key="1">
    <source>
        <dbReference type="ARBA" id="ARBA00000629"/>
    </source>
</evidence>